<feature type="coiled-coil region" evidence="1">
    <location>
        <begin position="189"/>
        <end position="216"/>
    </location>
</feature>
<proteinExistence type="predicted"/>
<organism evidence="4 5">
    <name type="scientific">Parasphingorhabdus flavimaris</name>
    <dbReference type="NCBI Taxonomy" id="266812"/>
    <lineage>
        <taxon>Bacteria</taxon>
        <taxon>Pseudomonadati</taxon>
        <taxon>Pseudomonadota</taxon>
        <taxon>Alphaproteobacteria</taxon>
        <taxon>Sphingomonadales</taxon>
        <taxon>Sphingomonadaceae</taxon>
        <taxon>Parasphingorhabdus</taxon>
    </lineage>
</organism>
<sequence>MGGLILLGAILIAAALILLRSEPEEKAPVEQIPLVQAEPVEIRSGNLLISGAGTVRAREELTLAAEVAGKLVYVNPALREGQLIARGETLFRIDTADYRNAVQTAQADVAAQGVSVLQAREEVALAKAELARFQQRGASAGNAYASVDSSDYAAQILPPDVLVQKAQAGRQVAEQSISSNGLATREPQLKSAQAGLRRAEAQLANARTALKRTVVTAPFSGVVKTEQIALGSFVQPGQSLGSIVGTADYEAVIPLSEKEAALIPQLFRAGAGNRIEASVYSNYGGTRYRWSAYVDRVNRLLNPQTRTIDIFLRIPNPMRGGSPAAKQNGSGTTATAASAPPLFVGSFVDAEITGRAMKEYGVLPLAALKAGNKIWLVRDNRIHIVAVEILQRTDKTALISTSGLGDKPVVITGNLKIATEGLRVRIAKPSLDKTASQSGPSPAPAKPKTPAKATAAK</sequence>
<dbReference type="InterPro" id="IPR058625">
    <property type="entry name" value="MdtA-like_BSH"/>
</dbReference>
<evidence type="ECO:0000256" key="2">
    <source>
        <dbReference type="SAM" id="MobiDB-lite"/>
    </source>
</evidence>
<dbReference type="Proteomes" id="UP000652427">
    <property type="component" value="Unassembled WGS sequence"/>
</dbReference>
<feature type="region of interest" description="Disordered" evidence="2">
    <location>
        <begin position="428"/>
        <end position="457"/>
    </location>
</feature>
<dbReference type="PANTHER" id="PTHR30469">
    <property type="entry name" value="MULTIDRUG RESISTANCE PROTEIN MDTA"/>
    <property type="match status" value="1"/>
</dbReference>
<comment type="caution">
    <text evidence="4">The sequence shown here is derived from an EMBL/GenBank/DDBJ whole genome shotgun (WGS) entry which is preliminary data.</text>
</comment>
<dbReference type="EMBL" id="JABWMH010000004">
    <property type="protein sequence ID" value="NVD28841.1"/>
    <property type="molecule type" value="Genomic_DNA"/>
</dbReference>
<name>A0ABX2N5N2_9SPHN</name>
<evidence type="ECO:0000256" key="1">
    <source>
        <dbReference type="SAM" id="Coils"/>
    </source>
</evidence>
<reference evidence="4 5" key="1">
    <citation type="submission" date="2020-06" db="EMBL/GenBank/DDBJ databases">
        <authorList>
            <person name="Kim S.-J."/>
            <person name="Park S.-J."/>
        </authorList>
    </citation>
    <scope>NUCLEOTIDE SEQUENCE [LARGE SCALE GENOMIC DNA]</scope>
    <source>
        <strain evidence="4 5">SW-151</strain>
    </source>
</reference>
<feature type="compositionally biased region" description="Low complexity" evidence="2">
    <location>
        <begin position="448"/>
        <end position="457"/>
    </location>
</feature>
<evidence type="ECO:0000313" key="4">
    <source>
        <dbReference type="EMBL" id="NVD28841.1"/>
    </source>
</evidence>
<evidence type="ECO:0000313" key="5">
    <source>
        <dbReference type="Proteomes" id="UP000652427"/>
    </source>
</evidence>
<protein>
    <submittedName>
        <fullName evidence="4">HlyD family efflux transporter periplasmic adaptor subunit</fullName>
    </submittedName>
</protein>
<gene>
    <name evidence="4" type="ORF">HUO14_13145</name>
</gene>
<dbReference type="SUPFAM" id="SSF111369">
    <property type="entry name" value="HlyD-like secretion proteins"/>
    <property type="match status" value="2"/>
</dbReference>
<dbReference type="PANTHER" id="PTHR30469:SF12">
    <property type="entry name" value="MULTIDRUG RESISTANCE PROTEIN MDTA"/>
    <property type="match status" value="1"/>
</dbReference>
<dbReference type="Gene3D" id="2.40.30.170">
    <property type="match status" value="1"/>
</dbReference>
<keyword evidence="5" id="KW-1185">Reference proteome</keyword>
<dbReference type="Gene3D" id="1.10.287.470">
    <property type="entry name" value="Helix hairpin bin"/>
    <property type="match status" value="1"/>
</dbReference>
<dbReference type="Gene3D" id="2.40.50.100">
    <property type="match status" value="1"/>
</dbReference>
<accession>A0ABX2N5N2</accession>
<keyword evidence="1" id="KW-0175">Coiled coil</keyword>
<dbReference type="Pfam" id="PF25917">
    <property type="entry name" value="BSH_RND"/>
    <property type="match status" value="1"/>
</dbReference>
<feature type="domain" description="Multidrug resistance protein MdtA-like barrel-sandwich hybrid" evidence="3">
    <location>
        <begin position="62"/>
        <end position="244"/>
    </location>
</feature>
<evidence type="ECO:0000259" key="3">
    <source>
        <dbReference type="Pfam" id="PF25917"/>
    </source>
</evidence>